<evidence type="ECO:0000256" key="3">
    <source>
        <dbReference type="ARBA" id="ARBA00022695"/>
    </source>
</evidence>
<evidence type="ECO:0000256" key="6">
    <source>
        <dbReference type="ARBA" id="ARBA00023268"/>
    </source>
</evidence>
<evidence type="ECO:0000256" key="4">
    <source>
        <dbReference type="ARBA" id="ARBA00022722"/>
    </source>
</evidence>
<keyword evidence="3" id="KW-0548">Nucleotidyltransferase</keyword>
<protein>
    <recommendedName>
        <fullName evidence="1">RNA-directed DNA polymerase</fullName>
        <ecNumber evidence="1">2.7.7.49</ecNumber>
    </recommendedName>
</protein>
<dbReference type="InterPro" id="IPR041588">
    <property type="entry name" value="Integrase_H2C2"/>
</dbReference>
<dbReference type="Gene3D" id="3.10.10.10">
    <property type="entry name" value="HIV Type 1 Reverse Transcriptase, subunit A, domain 1"/>
    <property type="match status" value="1"/>
</dbReference>
<dbReference type="InterPro" id="IPR021109">
    <property type="entry name" value="Peptidase_aspartic_dom_sf"/>
</dbReference>
<dbReference type="InterPro" id="IPR043128">
    <property type="entry name" value="Rev_trsase/Diguanyl_cyclase"/>
</dbReference>
<name>A0A914CQ61_9BILA</name>
<dbReference type="InterPro" id="IPR001878">
    <property type="entry name" value="Znf_CCHC"/>
</dbReference>
<evidence type="ECO:0000259" key="7">
    <source>
        <dbReference type="PROSITE" id="PS50994"/>
    </source>
</evidence>
<keyword evidence="2" id="KW-0808">Transferase</keyword>
<dbReference type="SUPFAM" id="SSF50630">
    <property type="entry name" value="Acid proteases"/>
    <property type="match status" value="1"/>
</dbReference>
<dbReference type="Gene3D" id="1.10.340.70">
    <property type="match status" value="1"/>
</dbReference>
<evidence type="ECO:0000313" key="9">
    <source>
        <dbReference type="WBParaSite" id="ACRNAN_scaffold13259.g14601.t1"/>
    </source>
</evidence>
<dbReference type="PANTHER" id="PTHR37984:SF5">
    <property type="entry name" value="PROTEIN NYNRIN-LIKE"/>
    <property type="match status" value="1"/>
</dbReference>
<dbReference type="InterPro" id="IPR055510">
    <property type="entry name" value="DUF7083"/>
</dbReference>
<dbReference type="Gene3D" id="3.30.70.270">
    <property type="match status" value="3"/>
</dbReference>
<dbReference type="PANTHER" id="PTHR37984">
    <property type="entry name" value="PROTEIN CBG26694"/>
    <property type="match status" value="1"/>
</dbReference>
<dbReference type="FunFam" id="3.30.420.10:FF:000131">
    <property type="entry name" value="Protein CBG26278"/>
    <property type="match status" value="1"/>
</dbReference>
<keyword evidence="4" id="KW-0540">Nuclease</keyword>
<dbReference type="SUPFAM" id="SSF53098">
    <property type="entry name" value="Ribonuclease H-like"/>
    <property type="match status" value="1"/>
</dbReference>
<dbReference type="EC" id="2.7.7.49" evidence="1"/>
<dbReference type="Pfam" id="PF23309">
    <property type="entry name" value="DUF7083"/>
    <property type="match status" value="1"/>
</dbReference>
<dbReference type="SMART" id="SM00343">
    <property type="entry name" value="ZnF_C2HC"/>
    <property type="match status" value="2"/>
</dbReference>
<keyword evidence="5" id="KW-0378">Hydrolase</keyword>
<dbReference type="InterPro" id="IPR050951">
    <property type="entry name" value="Retrovirus_Pol_polyprotein"/>
</dbReference>
<keyword evidence="8" id="KW-1185">Reference proteome</keyword>
<dbReference type="InterPro" id="IPR000477">
    <property type="entry name" value="RT_dom"/>
</dbReference>
<keyword evidence="6" id="KW-0511">Multifunctional enzyme</keyword>
<dbReference type="GO" id="GO:0003676">
    <property type="term" value="F:nucleic acid binding"/>
    <property type="evidence" value="ECO:0007669"/>
    <property type="project" value="InterPro"/>
</dbReference>
<dbReference type="PROSITE" id="PS50994">
    <property type="entry name" value="INTEGRASE"/>
    <property type="match status" value="1"/>
</dbReference>
<dbReference type="AlphaFoldDB" id="A0A914CQ61"/>
<dbReference type="WBParaSite" id="ACRNAN_scaffold13259.g14601.t1">
    <property type="protein sequence ID" value="ACRNAN_scaffold13259.g14601.t1"/>
    <property type="gene ID" value="ACRNAN_scaffold13259.g14601"/>
</dbReference>
<dbReference type="GO" id="GO:0015074">
    <property type="term" value="P:DNA integration"/>
    <property type="evidence" value="ECO:0007669"/>
    <property type="project" value="InterPro"/>
</dbReference>
<keyword evidence="5" id="KW-0255">Endonuclease</keyword>
<sequence>MSFSKEDLKELLEAQQKSMMANFSEILKVLKENPATVATPTDASNGQLGAPTVTAKEILMNSLVQKLDNFEYDAESRNTFDVWFRRFGTVFTEDGASLSDEEKIKVLVRKMSNSVFDRLAQITSPDSPFKKTFEEVKKILMDTFGSKETVFSLRYACMHLKKDAREDVLSFLDKVNDLCDRVEFSELKVEHFKSLVFVSALNAPEDRDIQRRILTKLEQEPKLTLKSLRTEVETYLKLGINLRTVTDDLSTIQAVGATNRHVKLQSRFHNTSDRNATNSKNEFAKLKPCFSCGELHWRSKCPHRSSKCNKCRKIGHIARVCNANGSYNVRNAGNSSSQRFHKNPRRQSNKIDAKQIRDYAKENSNAEVQIVVMEENKDYVDLIIQDKLCRLQMDSGSQITIVSEKFWADVLETPKLQKSDKTATHAAGGEIEILGMLPYLYAISIQEKFVNELKAAYPEVFEEGLGHCNQGKAIIKLKEGAQPAFCRARPVPLSHKLAVEQELARLEQMGVISHVDYSQWAAPIVVAKKANGKIRICADYSTGLNRSVDMHHYPLPLPEHLFAALNRGKVFSKIDFSDAYFQIEVAEECKSLLTINTHKGLFQYNRMPFGVKSAPGIFQQVMEQMCDDASHIEDLKRVFEKIRQFGFRVRLDKCEFFKKDVKYLGHVINAEGKKMDDAKIEAILKMPVPKNAKDLRAFLGLLNYNGKFVKILHELRQPLDLLLKKDTRWNWTTEQQRAFEKVKTTLVSPQLLAHYDPKQELIVAADASKTGIGGVLLQRYPDGSEKAVIHISRSLTPIINGCLMYRERVIIPTSLRNRVLKQLHQGHPGIERSKALARRYVYWPKIDDSIEYYVKNCNGCQKLQKAPRKTSLQSWPRASEPMERIHTDYAGPFEGSSYLLIVDAYSKWPEIYEMKSTTSRATIRKLQYFCDHYGSPKILVSDNGTQFTSHEFADFCELNGITHIRSAPYHPQSNGQVERLVDIFKRAILKLKGEETTADALGSFLRTYRSSPNPSLPNNASPDEYFLGRKIRTTLSLLNPVQKKCRGKRNYKMEDQFNRHHGAKLRQFKVGDQVLAEMPNYKGAEKRWERGMILHRIGNVNYWVMIGKKSVKRHCNQLRSIERSSVDPHYTPVDPLYVLLEEFKLPRPKTAEPVEDALNQSELENPTVCRPEASEDGNLAEEIPVQRCATPLAVRRPRRETRPPKIISPSRMNVAGQYEELPNRTHNISANATIPKGEVLRRCARRNTIIAL</sequence>
<accession>A0A914CQ61</accession>
<dbReference type="GO" id="GO:0042575">
    <property type="term" value="C:DNA polymerase complex"/>
    <property type="evidence" value="ECO:0007669"/>
    <property type="project" value="UniProtKB-ARBA"/>
</dbReference>
<dbReference type="Pfam" id="PF17919">
    <property type="entry name" value="RT_RNaseH_2"/>
    <property type="match status" value="1"/>
</dbReference>
<dbReference type="InterPro" id="IPR036397">
    <property type="entry name" value="RNaseH_sf"/>
</dbReference>
<dbReference type="InterPro" id="IPR041577">
    <property type="entry name" value="RT_RNaseH_2"/>
</dbReference>
<dbReference type="Gene3D" id="4.10.60.10">
    <property type="entry name" value="Zinc finger, CCHC-type"/>
    <property type="match status" value="1"/>
</dbReference>
<feature type="domain" description="Integrase catalytic" evidence="7">
    <location>
        <begin position="877"/>
        <end position="1030"/>
    </location>
</feature>
<dbReference type="Pfam" id="PF00078">
    <property type="entry name" value="RVT_1"/>
    <property type="match status" value="1"/>
</dbReference>
<dbReference type="GO" id="GO:0008270">
    <property type="term" value="F:zinc ion binding"/>
    <property type="evidence" value="ECO:0007669"/>
    <property type="project" value="InterPro"/>
</dbReference>
<evidence type="ECO:0000256" key="1">
    <source>
        <dbReference type="ARBA" id="ARBA00012493"/>
    </source>
</evidence>
<dbReference type="Gene3D" id="3.30.420.10">
    <property type="entry name" value="Ribonuclease H-like superfamily/Ribonuclease H"/>
    <property type="match status" value="1"/>
</dbReference>
<dbReference type="InterPro" id="IPR001584">
    <property type="entry name" value="Integrase_cat-core"/>
</dbReference>
<dbReference type="FunFam" id="1.10.340.70:FF:000003">
    <property type="entry name" value="Protein CBG25708"/>
    <property type="match status" value="1"/>
</dbReference>
<proteinExistence type="predicted"/>
<dbReference type="Proteomes" id="UP000887540">
    <property type="component" value="Unplaced"/>
</dbReference>
<dbReference type="CDD" id="cd01647">
    <property type="entry name" value="RT_LTR"/>
    <property type="match status" value="1"/>
</dbReference>
<dbReference type="Pfam" id="PF17921">
    <property type="entry name" value="Integrase_H2C2"/>
    <property type="match status" value="1"/>
</dbReference>
<evidence type="ECO:0000256" key="2">
    <source>
        <dbReference type="ARBA" id="ARBA00022679"/>
    </source>
</evidence>
<dbReference type="FunFam" id="3.30.70.270:FF:000020">
    <property type="entry name" value="Transposon Tf2-6 polyprotein-like Protein"/>
    <property type="match status" value="1"/>
</dbReference>
<evidence type="ECO:0000256" key="5">
    <source>
        <dbReference type="ARBA" id="ARBA00022759"/>
    </source>
</evidence>
<reference evidence="9" key="1">
    <citation type="submission" date="2022-11" db="UniProtKB">
        <authorList>
            <consortium name="WormBaseParasite"/>
        </authorList>
    </citation>
    <scope>IDENTIFICATION</scope>
</reference>
<dbReference type="InterPro" id="IPR012337">
    <property type="entry name" value="RNaseH-like_sf"/>
</dbReference>
<evidence type="ECO:0000313" key="8">
    <source>
        <dbReference type="Proteomes" id="UP000887540"/>
    </source>
</evidence>
<dbReference type="GO" id="GO:0004519">
    <property type="term" value="F:endonuclease activity"/>
    <property type="evidence" value="ECO:0007669"/>
    <property type="project" value="UniProtKB-KW"/>
</dbReference>
<dbReference type="GO" id="GO:0003964">
    <property type="term" value="F:RNA-directed DNA polymerase activity"/>
    <property type="evidence" value="ECO:0007669"/>
    <property type="project" value="UniProtKB-EC"/>
</dbReference>
<dbReference type="InterPro" id="IPR043502">
    <property type="entry name" value="DNA/RNA_pol_sf"/>
</dbReference>
<dbReference type="SUPFAM" id="SSF56672">
    <property type="entry name" value="DNA/RNA polymerases"/>
    <property type="match status" value="1"/>
</dbReference>
<organism evidence="8 9">
    <name type="scientific">Acrobeloides nanus</name>
    <dbReference type="NCBI Taxonomy" id="290746"/>
    <lineage>
        <taxon>Eukaryota</taxon>
        <taxon>Metazoa</taxon>
        <taxon>Ecdysozoa</taxon>
        <taxon>Nematoda</taxon>
        <taxon>Chromadorea</taxon>
        <taxon>Rhabditida</taxon>
        <taxon>Tylenchina</taxon>
        <taxon>Cephalobomorpha</taxon>
        <taxon>Cephaloboidea</taxon>
        <taxon>Cephalobidae</taxon>
        <taxon>Acrobeloides</taxon>
    </lineage>
</organism>
<dbReference type="Pfam" id="PF00665">
    <property type="entry name" value="rve"/>
    <property type="match status" value="1"/>
</dbReference>